<feature type="transmembrane region" description="Helical" evidence="1">
    <location>
        <begin position="7"/>
        <end position="26"/>
    </location>
</feature>
<proteinExistence type="predicted"/>
<dbReference type="RefSeq" id="WP_006704803.1">
    <property type="nucleotide sequence ID" value="NZ_CAWLGB010000004.1"/>
</dbReference>
<dbReference type="Proteomes" id="UP000005726">
    <property type="component" value="Unassembled WGS sequence"/>
</dbReference>
<feature type="transmembrane region" description="Helical" evidence="1">
    <location>
        <begin position="217"/>
        <end position="237"/>
    </location>
</feature>
<organism evidence="2 3">
    <name type="scientific">Candidatus Regiella insecticola LSR1</name>
    <dbReference type="NCBI Taxonomy" id="663321"/>
    <lineage>
        <taxon>Bacteria</taxon>
        <taxon>Pseudomonadati</taxon>
        <taxon>Pseudomonadota</taxon>
        <taxon>Gammaproteobacteria</taxon>
        <taxon>Enterobacterales</taxon>
        <taxon>Enterobacteriaceae</taxon>
        <taxon>aphid secondary symbionts</taxon>
        <taxon>Candidatus Regiella</taxon>
    </lineage>
</organism>
<gene>
    <name evidence="2" type="ORF">REG_1078</name>
</gene>
<feature type="transmembrane region" description="Helical" evidence="1">
    <location>
        <begin position="275"/>
        <end position="297"/>
    </location>
</feature>
<feature type="transmembrane region" description="Helical" evidence="1">
    <location>
        <begin position="78"/>
        <end position="98"/>
    </location>
</feature>
<evidence type="ECO:0000256" key="1">
    <source>
        <dbReference type="SAM" id="Phobius"/>
    </source>
</evidence>
<feature type="transmembrane region" description="Helical" evidence="1">
    <location>
        <begin position="318"/>
        <end position="340"/>
    </location>
</feature>
<feature type="transmembrane region" description="Helical" evidence="1">
    <location>
        <begin position="381"/>
        <end position="398"/>
    </location>
</feature>
<protein>
    <submittedName>
        <fullName evidence="2">Uncharacterized protein</fullName>
    </submittedName>
</protein>
<evidence type="ECO:0000313" key="2">
    <source>
        <dbReference type="EMBL" id="EFL91635.1"/>
    </source>
</evidence>
<name>E0WSV0_9ENTR</name>
<feature type="transmembrane region" description="Helical" evidence="1">
    <location>
        <begin position="141"/>
        <end position="159"/>
    </location>
</feature>
<keyword evidence="1" id="KW-0472">Membrane</keyword>
<sequence>MDKSNIRYFLSFLALFFATSLLWFRIQLHSDILHWEALARDLFDLGGKWSDWRFPPAPAYFPETLLYFLTYKILPNSYYRVFFISVAQVFMLLTAVIWTSKQIYPQISIRAREVVILLLTFVTFTAANSGMWLYFYSNSTHFSSILFSLICLGLIIRFYEKPSLLCAIYLTLINTIAPASTAIYLINFLIPAIVTALFLLIMGKFTHYSWINRNKILSILGILSISFLLFFFINPLITLNKPLEGKMPLTFKGARDSFNLFLNNTANAFSFDNGFTFTLSTLILLSLCFLIYILFINKKQNVANLLQINSENTVNDNWKFLFSCLFLFIVMPINVFGALLSGGFRDLYAYRYFTFFLSLILIMMVIVADKLHYFSSKKYKLVFYFICFAIIFFSILKIKEKKFVDIINMPSLMAKNPVSFLLNIEKEGFILQSGIANYWHARGVSEFLTKKNWILATLNNITPFYWISSMGPIRRPDHYQYKYNFLISSMNDYPFYFTPDKIEKYLPLPSKKHKCADGNTEIWLYTDNTLDIAVRNMFNRFLFPKKLSDTYQSEGRLLPGEIGRIIGLARSADSLRDKPGFLSYGPYIFLNEGKYKISVIYSTAGSEGSTVGYIDMGRFNIAQPNVLYKQFLQSNTE</sequence>
<feature type="transmembrane region" description="Helical" evidence="1">
    <location>
        <begin position="352"/>
        <end position="369"/>
    </location>
</feature>
<keyword evidence="1" id="KW-0812">Transmembrane</keyword>
<feature type="transmembrane region" description="Helical" evidence="1">
    <location>
        <begin position="166"/>
        <end position="186"/>
    </location>
</feature>
<dbReference type="AlphaFoldDB" id="E0WSV0"/>
<feature type="transmembrane region" description="Helical" evidence="1">
    <location>
        <begin position="114"/>
        <end position="135"/>
    </location>
</feature>
<accession>E0WSV0</accession>
<dbReference type="EMBL" id="GL379592">
    <property type="protein sequence ID" value="EFL91635.1"/>
    <property type="molecule type" value="Genomic_DNA"/>
</dbReference>
<reference evidence="2" key="1">
    <citation type="journal article" date="2009" name="Environ. Microbiol.">
        <title>Dynamics of genome evolution in facultative symbionts of aphids.</title>
        <authorList>
            <person name="Degnan P.H."/>
            <person name="Leonardo T.E."/>
            <person name="Cass B.N."/>
            <person name="Hurwitz B."/>
            <person name="Stern D."/>
            <person name="Gibbs R.A."/>
            <person name="Richards S."/>
            <person name="Moran N.A."/>
        </authorList>
    </citation>
    <scope>NUCLEOTIDE SEQUENCE [LARGE SCALE GENOMIC DNA]</scope>
    <source>
        <strain evidence="2">LSR1</strain>
    </source>
</reference>
<feature type="transmembrane region" description="Helical" evidence="1">
    <location>
        <begin position="192"/>
        <end position="210"/>
    </location>
</feature>
<keyword evidence="1" id="KW-1133">Transmembrane helix</keyword>
<evidence type="ECO:0000313" key="3">
    <source>
        <dbReference type="Proteomes" id="UP000005726"/>
    </source>
</evidence>
<dbReference type="HOGENOM" id="CLU_370759_0_0_6"/>
<keyword evidence="3" id="KW-1185">Reference proteome</keyword>